<evidence type="ECO:0000259" key="7">
    <source>
        <dbReference type="PROSITE" id="PS50181"/>
    </source>
</evidence>
<dbReference type="STRING" id="1291518.A0A0D9NXJ7"/>
<comment type="similarity">
    <text evidence="1">Belongs to the WD repeat MET30/SCONB/SCON-2 family.</text>
</comment>
<dbReference type="SUPFAM" id="SSF56112">
    <property type="entry name" value="Protein kinase-like (PK-like)"/>
    <property type="match status" value="1"/>
</dbReference>
<feature type="domain" description="Protein kinase" evidence="6">
    <location>
        <begin position="199"/>
        <end position="563"/>
    </location>
</feature>
<feature type="domain" description="F-box" evidence="7">
    <location>
        <begin position="841"/>
        <end position="887"/>
    </location>
</feature>
<dbReference type="PANTHER" id="PTHR22847:SF745">
    <property type="entry name" value="F-BOX_WD REPEAT-CONTAINING PROTEIN 7"/>
    <property type="match status" value="1"/>
</dbReference>
<dbReference type="PANTHER" id="PTHR22847">
    <property type="entry name" value="WD40 REPEAT PROTEIN"/>
    <property type="match status" value="1"/>
</dbReference>
<evidence type="ECO:0000313" key="9">
    <source>
        <dbReference type="Proteomes" id="UP000054544"/>
    </source>
</evidence>
<evidence type="ECO:0000256" key="3">
    <source>
        <dbReference type="ARBA" id="ARBA00022737"/>
    </source>
</evidence>
<dbReference type="InterPro" id="IPR011009">
    <property type="entry name" value="Kinase-like_dom_sf"/>
</dbReference>
<feature type="compositionally biased region" description="Basic and acidic residues" evidence="5">
    <location>
        <begin position="646"/>
        <end position="674"/>
    </location>
</feature>
<dbReference type="PROSITE" id="PS00678">
    <property type="entry name" value="WD_REPEATS_1"/>
    <property type="match status" value="4"/>
</dbReference>
<dbReference type="PRINTS" id="PR00320">
    <property type="entry name" value="GPROTEINBRPT"/>
</dbReference>
<dbReference type="InterPro" id="IPR000719">
    <property type="entry name" value="Prot_kinase_dom"/>
</dbReference>
<dbReference type="InterPro" id="IPR029498">
    <property type="entry name" value="HeLo_dom"/>
</dbReference>
<feature type="repeat" description="WD" evidence="4">
    <location>
        <begin position="1188"/>
        <end position="1229"/>
    </location>
</feature>
<dbReference type="InterPro" id="IPR015943">
    <property type="entry name" value="WD40/YVTN_repeat-like_dom_sf"/>
</dbReference>
<dbReference type="InterPro" id="IPR036322">
    <property type="entry name" value="WD40_repeat_dom_sf"/>
</dbReference>
<dbReference type="SMART" id="SM00256">
    <property type="entry name" value="FBOX"/>
    <property type="match status" value="1"/>
</dbReference>
<feature type="repeat" description="WD" evidence="4">
    <location>
        <begin position="1066"/>
        <end position="1105"/>
    </location>
</feature>
<dbReference type="Gene3D" id="1.20.120.1020">
    <property type="entry name" value="Prion-inhibition and propagation, HeLo domain"/>
    <property type="match status" value="1"/>
</dbReference>
<organism evidence="8 9">
    <name type="scientific">Metarhizium anisopliae BRIP 53293</name>
    <dbReference type="NCBI Taxonomy" id="1291518"/>
    <lineage>
        <taxon>Eukaryota</taxon>
        <taxon>Fungi</taxon>
        <taxon>Dikarya</taxon>
        <taxon>Ascomycota</taxon>
        <taxon>Pezizomycotina</taxon>
        <taxon>Sordariomycetes</taxon>
        <taxon>Hypocreomycetidae</taxon>
        <taxon>Hypocreales</taxon>
        <taxon>Clavicipitaceae</taxon>
        <taxon>Metarhizium</taxon>
    </lineage>
</organism>
<dbReference type="GO" id="GO:0004672">
    <property type="term" value="F:protein kinase activity"/>
    <property type="evidence" value="ECO:0007669"/>
    <property type="project" value="InterPro"/>
</dbReference>
<dbReference type="Gene3D" id="1.10.510.10">
    <property type="entry name" value="Transferase(Phosphotransferase) domain 1"/>
    <property type="match status" value="1"/>
</dbReference>
<dbReference type="PROSITE" id="PS50181">
    <property type="entry name" value="FBOX"/>
    <property type="match status" value="1"/>
</dbReference>
<dbReference type="SMART" id="SM00320">
    <property type="entry name" value="WD40"/>
    <property type="match status" value="7"/>
</dbReference>
<dbReference type="InterPro" id="IPR001680">
    <property type="entry name" value="WD40_rpt"/>
</dbReference>
<evidence type="ECO:0000256" key="4">
    <source>
        <dbReference type="PROSITE-ProRule" id="PRU00221"/>
    </source>
</evidence>
<feature type="repeat" description="WD" evidence="4">
    <location>
        <begin position="1106"/>
        <end position="1145"/>
    </location>
</feature>
<protein>
    <submittedName>
        <fullName evidence="8">Uncharacterized protein</fullName>
    </submittedName>
</protein>
<sequence length="1281" mass="141908">MASQVDPVGVAGTALGATSLLAQVFEGTVKAIQLWRKAGGVGEDAAVFQTRLELQLARFKSWGIDWGIDRGPAGLHVKDRRFQDHGDTAIKYVVLIHHFIDQLDSLVSSSSAIKAASQSSVLPTSSIERLVDLASPNSGERQALSDKIRSIQESSDLQEQLSWAVKDGEPLKALDRLEKFINDLEGFFTPPKIDPAAKLALNSLLTTMNLAKLQMITAQSDANSELRGLALLKSTIIEMNARESVFGGEDVTEDEANLHDTPAKDEKDGRSFGTFEKDGTHDVLVEWKEVIGSECPPNHSLFTYKAMLQHRIENLARLLKAEYKPIELRTLDCIGVVKRYLRGGDLEHGMLFKVPGETSTTLSAILEESVDSLDAGEWYQVATTLSRAVLFLHLAGWLHKGIRSDNIMFFAKQGGRFVYDKPHLVGFEYTREASSAGQTEGVDDDFRFNLYRHPEVQGLPIQNSRINTTRATRTPFDYRHDVYSLGIVLLELGLRESVETMQQRASVLAGYGSHTADGFYEYLLSHEVPKMSSRMGKGYREAARICLEGGVQATADRLRFPFVSSSVRPAPSSSFGDTATGFADDTNDMARKSIPVMEWAQAHHSVVFDDDYEPRHIAPARRGGSDQRFRSLSMSLSWKRPKHSLFGHDDMRDPTHHGNDAAIDDSHDGPEHPHGPTHVKQRRASGSLKGIIRRASMSLKGIMHRRPSVAAADVIYEQGASNERPTTSHGPWNRLGQAANFRHSRSFYDLDLYRDPNKHVPIPGLGDEPPVIPHHTGAAAKASAAMQNEYFARQRGLNPPSSDDGNDRESGIGIAVTRLSVDLDSVEQKSVLEQDSCISRIDFVSELPAELAIHILACLDAPALAKASAVSRQWHHTVSNQHIWRESCLRETTGTYATSRPVQPGAGMGVPKVHPQNDWKQIYKVKLELSQRWKEGKARPVYLHGHTDSIYCLQFDEFKIVSGSRDKTIRVWDMHTMECKLVIGPPEVVNGPHLLVDEEGNPSHYAAGSDNEQTALSLPNTVSFPEHHKASILCLQYDDEILVTGSSDSTCIVYDVKAGYRPIRRLRHHTAAVLDLAFDKKHIVTCSKDISICVWDRETGALLRQLRGHTGPVNAVQMRGNTIVSCSGDFRVKLWNIDTGKNIREFVGHTKGLACSQFSEDGRFVASAGNDKVIRIWDANTGECVREMKAHENLVRSLHIDSVSGRLVSGSYDTDIKVWDMETGNQLLDFPRWHSSWVLSAKSDYRRIVSTGQDPKILIMDFGAGVDGIGQLETSAAQATD</sequence>
<keyword evidence="2 4" id="KW-0853">WD repeat</keyword>
<dbReference type="PROSITE" id="PS50082">
    <property type="entry name" value="WD_REPEATS_2"/>
    <property type="match status" value="5"/>
</dbReference>
<dbReference type="Gene3D" id="1.20.1280.50">
    <property type="match status" value="1"/>
</dbReference>
<gene>
    <name evidence="8" type="ORF">H634G_07069</name>
</gene>
<feature type="repeat" description="WD" evidence="4">
    <location>
        <begin position="1146"/>
        <end position="1187"/>
    </location>
</feature>
<accession>A0A0D9NXJ7</accession>
<dbReference type="Pfam" id="PF12937">
    <property type="entry name" value="F-box-like"/>
    <property type="match status" value="1"/>
</dbReference>
<dbReference type="Pfam" id="PF00400">
    <property type="entry name" value="WD40"/>
    <property type="match status" value="6"/>
</dbReference>
<name>A0A0D9NXJ7_METAN</name>
<dbReference type="CDD" id="cd00200">
    <property type="entry name" value="WD40"/>
    <property type="match status" value="1"/>
</dbReference>
<dbReference type="Pfam" id="PF14479">
    <property type="entry name" value="HeLo"/>
    <property type="match status" value="1"/>
</dbReference>
<feature type="repeat" description="WD" evidence="4">
    <location>
        <begin position="943"/>
        <end position="982"/>
    </location>
</feature>
<dbReference type="OrthoDB" id="19711at2759"/>
<feature type="region of interest" description="Disordered" evidence="5">
    <location>
        <begin position="644"/>
        <end position="685"/>
    </location>
</feature>
<dbReference type="SUPFAM" id="SSF50978">
    <property type="entry name" value="WD40 repeat-like"/>
    <property type="match status" value="1"/>
</dbReference>
<evidence type="ECO:0000259" key="6">
    <source>
        <dbReference type="PROSITE" id="PS50011"/>
    </source>
</evidence>
<proteinExistence type="inferred from homology"/>
<dbReference type="GO" id="GO:0005524">
    <property type="term" value="F:ATP binding"/>
    <property type="evidence" value="ECO:0007669"/>
    <property type="project" value="InterPro"/>
</dbReference>
<dbReference type="PROSITE" id="PS50011">
    <property type="entry name" value="PROTEIN_KINASE_DOM"/>
    <property type="match status" value="1"/>
</dbReference>
<dbReference type="InterPro" id="IPR001810">
    <property type="entry name" value="F-box_dom"/>
</dbReference>
<keyword evidence="3" id="KW-0677">Repeat</keyword>
<evidence type="ECO:0000256" key="1">
    <source>
        <dbReference type="ARBA" id="ARBA00007968"/>
    </source>
</evidence>
<dbReference type="InterPro" id="IPR019775">
    <property type="entry name" value="WD40_repeat_CS"/>
</dbReference>
<evidence type="ECO:0000256" key="2">
    <source>
        <dbReference type="ARBA" id="ARBA00022574"/>
    </source>
</evidence>
<dbReference type="PROSITE" id="PS50294">
    <property type="entry name" value="WD_REPEATS_REGION"/>
    <property type="match status" value="4"/>
</dbReference>
<dbReference type="Gene3D" id="2.130.10.10">
    <property type="entry name" value="YVTN repeat-like/Quinoprotein amine dehydrogenase"/>
    <property type="match status" value="2"/>
</dbReference>
<dbReference type="Proteomes" id="UP000054544">
    <property type="component" value="Unassembled WGS sequence"/>
</dbReference>
<dbReference type="EMBL" id="KE384738">
    <property type="protein sequence ID" value="KJK77330.1"/>
    <property type="molecule type" value="Genomic_DNA"/>
</dbReference>
<evidence type="ECO:0000256" key="5">
    <source>
        <dbReference type="SAM" id="MobiDB-lite"/>
    </source>
</evidence>
<dbReference type="InterPro" id="IPR038305">
    <property type="entry name" value="HeLo_sf"/>
</dbReference>
<keyword evidence="9" id="KW-1185">Reference proteome</keyword>
<dbReference type="SUPFAM" id="SSF81383">
    <property type="entry name" value="F-box domain"/>
    <property type="match status" value="1"/>
</dbReference>
<reference evidence="9" key="1">
    <citation type="journal article" date="2014" name="BMC Genomics">
        <title>The genome sequence of the biocontrol fungus Metarhizium anisopliae and comparative genomics of Metarhizium species.</title>
        <authorList>
            <person name="Pattemore J.A."/>
            <person name="Hane J.K."/>
            <person name="Williams A.H."/>
            <person name="Wilson B.A."/>
            <person name="Stodart B.J."/>
            <person name="Ash G.J."/>
        </authorList>
    </citation>
    <scope>NUCLEOTIDE SEQUENCE [LARGE SCALE GENOMIC DNA]</scope>
    <source>
        <strain evidence="9">BRIP 53293</strain>
    </source>
</reference>
<dbReference type="InterPro" id="IPR020472">
    <property type="entry name" value="WD40_PAC1"/>
</dbReference>
<dbReference type="InterPro" id="IPR036047">
    <property type="entry name" value="F-box-like_dom_sf"/>
</dbReference>
<evidence type="ECO:0000313" key="8">
    <source>
        <dbReference type="EMBL" id="KJK77330.1"/>
    </source>
</evidence>